<evidence type="ECO:0000313" key="1">
    <source>
        <dbReference type="EMBL" id="GIY79031.1"/>
    </source>
</evidence>
<proteinExistence type="predicted"/>
<protein>
    <submittedName>
        <fullName evidence="1">Uncharacterized protein</fullName>
    </submittedName>
</protein>
<evidence type="ECO:0000313" key="2">
    <source>
        <dbReference type="Proteomes" id="UP001054945"/>
    </source>
</evidence>
<reference evidence="1 2" key="1">
    <citation type="submission" date="2021-06" db="EMBL/GenBank/DDBJ databases">
        <title>Caerostris extrusa draft genome.</title>
        <authorList>
            <person name="Kono N."/>
            <person name="Arakawa K."/>
        </authorList>
    </citation>
    <scope>NUCLEOTIDE SEQUENCE [LARGE SCALE GENOMIC DNA]</scope>
</reference>
<accession>A0AAV4W966</accession>
<dbReference type="Proteomes" id="UP001054945">
    <property type="component" value="Unassembled WGS sequence"/>
</dbReference>
<comment type="caution">
    <text evidence="1">The sequence shown here is derived from an EMBL/GenBank/DDBJ whole genome shotgun (WGS) entry which is preliminary data.</text>
</comment>
<keyword evidence="2" id="KW-1185">Reference proteome</keyword>
<organism evidence="1 2">
    <name type="scientific">Caerostris extrusa</name>
    <name type="common">Bark spider</name>
    <name type="synonym">Caerostris bankana</name>
    <dbReference type="NCBI Taxonomy" id="172846"/>
    <lineage>
        <taxon>Eukaryota</taxon>
        <taxon>Metazoa</taxon>
        <taxon>Ecdysozoa</taxon>
        <taxon>Arthropoda</taxon>
        <taxon>Chelicerata</taxon>
        <taxon>Arachnida</taxon>
        <taxon>Araneae</taxon>
        <taxon>Araneomorphae</taxon>
        <taxon>Entelegynae</taxon>
        <taxon>Araneoidea</taxon>
        <taxon>Araneidae</taxon>
        <taxon>Caerostris</taxon>
    </lineage>
</organism>
<name>A0AAV4W966_CAEEX</name>
<gene>
    <name evidence="1" type="ORF">CEXT_486872</name>
</gene>
<dbReference type="EMBL" id="BPLR01015837">
    <property type="protein sequence ID" value="GIY79031.1"/>
    <property type="molecule type" value="Genomic_DNA"/>
</dbReference>
<sequence>MLSGTPPVAGCCSVRHGLFSPSSFRGLFYDQQVRSIRCTCFSQHLEGGQLKGRPGDDIEDMPNMLSYLRKTILVEEKKKIDQGNQQ</sequence>
<dbReference type="AlphaFoldDB" id="A0AAV4W966"/>